<name>A0A1M5VNM0_9GAMM</name>
<keyword evidence="2 5" id="KW-0812">Transmembrane</keyword>
<dbReference type="Pfam" id="PF00990">
    <property type="entry name" value="GGDEF"/>
    <property type="match status" value="1"/>
</dbReference>
<dbReference type="InterPro" id="IPR029787">
    <property type="entry name" value="Nucleotide_cyclase"/>
</dbReference>
<dbReference type="GO" id="GO:0007165">
    <property type="term" value="P:signal transduction"/>
    <property type="evidence" value="ECO:0007669"/>
    <property type="project" value="UniProtKB-ARBA"/>
</dbReference>
<evidence type="ECO:0000256" key="3">
    <source>
        <dbReference type="ARBA" id="ARBA00022989"/>
    </source>
</evidence>
<gene>
    <name evidence="7" type="ORF">SAMN02745129_2882</name>
</gene>
<evidence type="ECO:0000256" key="5">
    <source>
        <dbReference type="SAM" id="Phobius"/>
    </source>
</evidence>
<dbReference type="InterPro" id="IPR043128">
    <property type="entry name" value="Rev_trsase/Diguanyl_cyclase"/>
</dbReference>
<protein>
    <submittedName>
        <fullName evidence="7">Diguanylate cyclase (GGDEF) domain-containing protein</fullName>
    </submittedName>
</protein>
<organism evidence="7 8">
    <name type="scientific">Ferrimonas marina</name>
    <dbReference type="NCBI Taxonomy" id="299255"/>
    <lineage>
        <taxon>Bacteria</taxon>
        <taxon>Pseudomonadati</taxon>
        <taxon>Pseudomonadota</taxon>
        <taxon>Gammaproteobacteria</taxon>
        <taxon>Alteromonadales</taxon>
        <taxon>Ferrimonadaceae</taxon>
        <taxon>Ferrimonas</taxon>
    </lineage>
</organism>
<evidence type="ECO:0000256" key="4">
    <source>
        <dbReference type="ARBA" id="ARBA00023136"/>
    </source>
</evidence>
<evidence type="ECO:0000313" key="8">
    <source>
        <dbReference type="Proteomes" id="UP000184268"/>
    </source>
</evidence>
<dbReference type="InterPro" id="IPR042240">
    <property type="entry name" value="CHASE_sf"/>
</dbReference>
<evidence type="ECO:0000256" key="2">
    <source>
        <dbReference type="ARBA" id="ARBA00022692"/>
    </source>
</evidence>
<reference evidence="7 8" key="1">
    <citation type="submission" date="2016-11" db="EMBL/GenBank/DDBJ databases">
        <authorList>
            <person name="Jaros S."/>
            <person name="Januszkiewicz K."/>
            <person name="Wedrychowicz H."/>
        </authorList>
    </citation>
    <scope>NUCLEOTIDE SEQUENCE [LARGE SCALE GENOMIC DNA]</scope>
    <source>
        <strain evidence="7 8">DSM 16917</strain>
    </source>
</reference>
<dbReference type="AlphaFoldDB" id="A0A1M5VNM0"/>
<proteinExistence type="predicted"/>
<evidence type="ECO:0000256" key="1">
    <source>
        <dbReference type="ARBA" id="ARBA00004370"/>
    </source>
</evidence>
<feature type="transmembrane region" description="Helical" evidence="5">
    <location>
        <begin position="279"/>
        <end position="304"/>
    </location>
</feature>
<keyword evidence="4 5" id="KW-0472">Membrane</keyword>
<sequence length="498" mass="55850">MVRWFAILLFPLLVGLLSAGAAWWGERHQQQQHRQVLAQHAQVQGEAVNWRLRTTLEALYPMALMLADSPRPSAERFRYLAESVQQRQPQLQSLQWIPKVLAHERLNWEQRRRGSLPHFQLRERQGARWQPVGERPWYLPIYHAHGDEPLAAHLGQDLAIEPRSLAAFTRARLQRSLVFSRASGHGPDTLWAVLPVWGSPGQLLGYLRARLSLSELLIPDVLSAEQGMAYALQSASSPDLLLATPNFQRRVDTQTEPLPAIGGQQWQLLVSAIDWGPRWYGLPLLLGLLPWLLAAGGLAIGQLLRLHWQRRQTQQSDGVAPVAQPFRWREDELAPPAQYDEVLAAEWDAGRRSGEPLCLMLLTLDDPTVFQQALGETAFVQCQRALIRHLRQRVRRPRDLMAQDGAGRIALVLPETTENAAVLGQALVDWVRQAKLPLGRDDGLGAMTVSIGVAVMIPGPRSDAFQLQELADQALYRATQDGGNRVICFGSHAHLRIA</sequence>
<dbReference type="Proteomes" id="UP000184268">
    <property type="component" value="Unassembled WGS sequence"/>
</dbReference>
<dbReference type="GO" id="GO:0016020">
    <property type="term" value="C:membrane"/>
    <property type="evidence" value="ECO:0007669"/>
    <property type="project" value="UniProtKB-SubCell"/>
</dbReference>
<dbReference type="InterPro" id="IPR000160">
    <property type="entry name" value="GGDEF_dom"/>
</dbReference>
<accession>A0A1M5VNM0</accession>
<dbReference type="SMART" id="SM00267">
    <property type="entry name" value="GGDEF"/>
    <property type="match status" value="1"/>
</dbReference>
<dbReference type="NCBIfam" id="TIGR00254">
    <property type="entry name" value="GGDEF"/>
    <property type="match status" value="1"/>
</dbReference>
<dbReference type="STRING" id="299255.SAMN02745129_2882"/>
<evidence type="ECO:0000259" key="6">
    <source>
        <dbReference type="PROSITE" id="PS50887"/>
    </source>
</evidence>
<feature type="domain" description="GGDEF" evidence="6">
    <location>
        <begin position="355"/>
        <end position="491"/>
    </location>
</feature>
<dbReference type="Gene3D" id="3.30.450.350">
    <property type="entry name" value="CHASE domain"/>
    <property type="match status" value="1"/>
</dbReference>
<dbReference type="EMBL" id="FQXG01000004">
    <property type="protein sequence ID" value="SHH76852.1"/>
    <property type="molecule type" value="Genomic_DNA"/>
</dbReference>
<dbReference type="PROSITE" id="PS50887">
    <property type="entry name" value="GGDEF"/>
    <property type="match status" value="1"/>
</dbReference>
<evidence type="ECO:0000313" key="7">
    <source>
        <dbReference type="EMBL" id="SHH76852.1"/>
    </source>
</evidence>
<dbReference type="Gene3D" id="3.30.70.270">
    <property type="match status" value="1"/>
</dbReference>
<dbReference type="SMART" id="SM01079">
    <property type="entry name" value="CHASE"/>
    <property type="match status" value="1"/>
</dbReference>
<dbReference type="Pfam" id="PF03924">
    <property type="entry name" value="CHASE"/>
    <property type="match status" value="1"/>
</dbReference>
<keyword evidence="8" id="KW-1185">Reference proteome</keyword>
<dbReference type="SUPFAM" id="SSF55073">
    <property type="entry name" value="Nucleotide cyclase"/>
    <property type="match status" value="1"/>
</dbReference>
<keyword evidence="3 5" id="KW-1133">Transmembrane helix</keyword>
<comment type="subcellular location">
    <subcellularLocation>
        <location evidence="1">Membrane</location>
    </subcellularLocation>
</comment>
<dbReference type="GO" id="GO:0003824">
    <property type="term" value="F:catalytic activity"/>
    <property type="evidence" value="ECO:0007669"/>
    <property type="project" value="UniProtKB-ARBA"/>
</dbReference>
<dbReference type="InterPro" id="IPR006189">
    <property type="entry name" value="CHASE_dom"/>
</dbReference>